<dbReference type="Pfam" id="PF13167">
    <property type="entry name" value="GTP-bdg_N"/>
    <property type="match status" value="1"/>
</dbReference>
<dbReference type="Ensembl" id="ENSEBUT00000000487.1">
    <property type="protein sequence ID" value="ENSEBUP00000000198.1"/>
    <property type="gene ID" value="ENSEBUG00000000404.1"/>
</dbReference>
<evidence type="ECO:0000256" key="3">
    <source>
        <dbReference type="ARBA" id="ARBA00022842"/>
    </source>
</evidence>
<evidence type="ECO:0000313" key="7">
    <source>
        <dbReference type="Proteomes" id="UP000694388"/>
    </source>
</evidence>
<dbReference type="InterPro" id="IPR032305">
    <property type="entry name" value="GTP-bd_M"/>
</dbReference>
<dbReference type="CDD" id="cd01878">
    <property type="entry name" value="HflX"/>
    <property type="match status" value="1"/>
</dbReference>
<sequence length="554" mass="62302">MWVLKSFRIPRVPSGCLSTTPIRSHNFLLTHHRHSPDCTAQSTQPRVSVTSLWKQYITWHRSPILKMATRGSLAPHWSQNKSWRCLAVGSGTRGGEYDCIDEEDVDHDVEHDELEELLLSYRTLSPLAGHRVVIVQPALRGPGGYPASKLELMLQEAVALAQTLPEWQVLHCLAFPTRIPSSKRIFSPGNLKLLTDQIKSLRAVTAVFLNVERLSPLQETELETLWGLPVLDRYMVVLEIFRHHAHTREAKLQISLAEIPLLRSKLHKELSGLARQGSASRYTRGSGETQTELRRRILDERKQRIEKKLLSLRKKRIVMRRQRQRLKIPLIAVVGYTNSGKTTLIKSLTKDKKLVPRDALFATLDVTVHGAQLPCHLPVLFMDTVGFLSQLPHGLVESFTATLQDIAVADVILHVRDMSHPDRNDQCATVNQVLQQLSLPPALLHSVIEVQNKIDLLAGLPDKSIPGAVPVSALTGAGFENLLQTLERAVLHATHRQHIVLRIALSGPQLQWLYQEAAVQEVFPLPDGESAEVTVLITCYALKQYKQRFGLLED</sequence>
<dbReference type="Gene3D" id="3.40.50.11060">
    <property type="entry name" value="GTPase HflX, N-terminal domain"/>
    <property type="match status" value="1"/>
</dbReference>
<evidence type="ECO:0000256" key="1">
    <source>
        <dbReference type="ARBA" id="ARBA00022723"/>
    </source>
</evidence>
<dbReference type="PANTHER" id="PTHR10229:SF0">
    <property type="entry name" value="GTP-BINDING PROTEIN 6-RELATED"/>
    <property type="match status" value="1"/>
</dbReference>
<dbReference type="GO" id="GO:0005737">
    <property type="term" value="C:cytoplasm"/>
    <property type="evidence" value="ECO:0007669"/>
    <property type="project" value="TreeGrafter"/>
</dbReference>
<dbReference type="InterPro" id="IPR006073">
    <property type="entry name" value="GTP-bd"/>
</dbReference>
<keyword evidence="3" id="KW-0460">Magnesium</keyword>
<dbReference type="GO" id="GO:0043022">
    <property type="term" value="F:ribosome binding"/>
    <property type="evidence" value="ECO:0007669"/>
    <property type="project" value="TreeGrafter"/>
</dbReference>
<evidence type="ECO:0000313" key="6">
    <source>
        <dbReference type="Ensembl" id="ENSEBUP00000000215.1"/>
    </source>
</evidence>
<dbReference type="InterPro" id="IPR016496">
    <property type="entry name" value="GTPase_HflX"/>
</dbReference>
<reference evidence="6" key="1">
    <citation type="submission" date="2025-05" db="UniProtKB">
        <authorList>
            <consortium name="Ensembl"/>
        </authorList>
    </citation>
    <scope>IDENTIFICATION</scope>
</reference>
<dbReference type="NCBIfam" id="TIGR03156">
    <property type="entry name" value="GTP_HflX"/>
    <property type="match status" value="1"/>
</dbReference>
<dbReference type="SUPFAM" id="SSF52540">
    <property type="entry name" value="P-loop containing nucleoside triphosphate hydrolases"/>
    <property type="match status" value="1"/>
</dbReference>
<dbReference type="FunFam" id="3.40.50.300:FF:000886">
    <property type="entry name" value="Putative GTP-binding protein 6"/>
    <property type="match status" value="1"/>
</dbReference>
<dbReference type="InterPro" id="IPR025121">
    <property type="entry name" value="GTPase_HflX_N"/>
</dbReference>
<dbReference type="InterPro" id="IPR042108">
    <property type="entry name" value="GTPase_HflX_N_sf"/>
</dbReference>
<evidence type="ECO:0000259" key="5">
    <source>
        <dbReference type="PROSITE" id="PS51705"/>
    </source>
</evidence>
<dbReference type="Ensembl" id="ENSEBUT00000000505.1">
    <property type="protein sequence ID" value="ENSEBUP00000000215.1"/>
    <property type="gene ID" value="ENSEBUG00000000404.1"/>
</dbReference>
<dbReference type="PANTHER" id="PTHR10229">
    <property type="entry name" value="GTP-BINDING PROTEIN HFLX"/>
    <property type="match status" value="1"/>
</dbReference>
<keyword evidence="7" id="KW-1185">Reference proteome</keyword>
<evidence type="ECO:0000256" key="4">
    <source>
        <dbReference type="ARBA" id="ARBA00023134"/>
    </source>
</evidence>
<dbReference type="GeneTree" id="ENSGT00390000001397"/>
<dbReference type="AlphaFoldDB" id="A0A8C4N2C9"/>
<dbReference type="Pfam" id="PF01926">
    <property type="entry name" value="MMR_HSR1"/>
    <property type="match status" value="1"/>
</dbReference>
<dbReference type="Pfam" id="PF16360">
    <property type="entry name" value="GTP-bdg_M"/>
    <property type="match status" value="1"/>
</dbReference>
<dbReference type="Gene3D" id="3.40.50.300">
    <property type="entry name" value="P-loop containing nucleotide triphosphate hydrolases"/>
    <property type="match status" value="1"/>
</dbReference>
<proteinExistence type="predicted"/>
<keyword evidence="2" id="KW-0547">Nucleotide-binding</keyword>
<protein>
    <submittedName>
        <fullName evidence="6">GTP binding protein 6 (putative)</fullName>
    </submittedName>
</protein>
<name>A0A8C4N2C9_EPTBU</name>
<evidence type="ECO:0000256" key="2">
    <source>
        <dbReference type="ARBA" id="ARBA00022741"/>
    </source>
</evidence>
<dbReference type="Ensembl" id="ENSEBUT00000000468.1">
    <property type="protein sequence ID" value="ENSEBUP00000000179.1"/>
    <property type="gene ID" value="ENSEBUG00000000404.1"/>
</dbReference>
<dbReference type="GO" id="GO:0005525">
    <property type="term" value="F:GTP binding"/>
    <property type="evidence" value="ECO:0007669"/>
    <property type="project" value="UniProtKB-KW"/>
</dbReference>
<dbReference type="InterPro" id="IPR027417">
    <property type="entry name" value="P-loop_NTPase"/>
</dbReference>
<dbReference type="PROSITE" id="PS51705">
    <property type="entry name" value="G_HFLX"/>
    <property type="match status" value="1"/>
</dbReference>
<dbReference type="Proteomes" id="UP000694388">
    <property type="component" value="Unplaced"/>
</dbReference>
<dbReference type="InterPro" id="IPR030394">
    <property type="entry name" value="G_HFLX_dom"/>
</dbReference>
<keyword evidence="4" id="KW-0342">GTP-binding</keyword>
<feature type="domain" description="Hflx-type G" evidence="5">
    <location>
        <begin position="329"/>
        <end position="494"/>
    </location>
</feature>
<dbReference type="GO" id="GO:0046872">
    <property type="term" value="F:metal ion binding"/>
    <property type="evidence" value="ECO:0007669"/>
    <property type="project" value="UniProtKB-KW"/>
</dbReference>
<accession>A0A8C4N2C9</accession>
<organism evidence="6 7">
    <name type="scientific">Eptatretus burgeri</name>
    <name type="common">Inshore hagfish</name>
    <dbReference type="NCBI Taxonomy" id="7764"/>
    <lineage>
        <taxon>Eukaryota</taxon>
        <taxon>Metazoa</taxon>
        <taxon>Chordata</taxon>
        <taxon>Craniata</taxon>
        <taxon>Vertebrata</taxon>
        <taxon>Cyclostomata</taxon>
        <taxon>Myxini</taxon>
        <taxon>Myxiniformes</taxon>
        <taxon>Myxinidae</taxon>
        <taxon>Eptatretinae</taxon>
        <taxon>Eptatretus</taxon>
    </lineage>
</organism>
<keyword evidence="1" id="KW-0479">Metal-binding</keyword>